<keyword evidence="2" id="KW-1185">Reference proteome</keyword>
<name>A0A4Z1ESQ0_9HELO</name>
<evidence type="ECO:0000313" key="1">
    <source>
        <dbReference type="EMBL" id="TGO15276.1"/>
    </source>
</evidence>
<dbReference type="AlphaFoldDB" id="A0A4Z1ESQ0"/>
<reference evidence="1 2" key="1">
    <citation type="submission" date="2017-12" db="EMBL/GenBank/DDBJ databases">
        <title>Comparative genomics of Botrytis spp.</title>
        <authorList>
            <person name="Valero-Jimenez C.A."/>
            <person name="Tapia P."/>
            <person name="Veloso J."/>
            <person name="Silva-Moreno E."/>
            <person name="Staats M."/>
            <person name="Valdes J.H."/>
            <person name="Van Kan J.A.L."/>
        </authorList>
    </citation>
    <scope>NUCLEOTIDE SEQUENCE [LARGE SCALE GENOMIC DNA]</scope>
    <source>
        <strain evidence="1 2">Bt9001</strain>
    </source>
</reference>
<dbReference type="EMBL" id="PQXH01000042">
    <property type="protein sequence ID" value="TGO15276.1"/>
    <property type="molecule type" value="Genomic_DNA"/>
</dbReference>
<sequence>MADMLKDMQIVRQKTHLQKMQRLHKKPGYQRQQQDVCKRYALLLPQQLSHSNIKNIYDPDDGILRNGALSLLKLRLAGAEAVSVACLIPSWLELLPAFPRAPST</sequence>
<accession>A0A4Z1ESQ0</accession>
<dbReference type="Proteomes" id="UP000297777">
    <property type="component" value="Unassembled WGS sequence"/>
</dbReference>
<comment type="caution">
    <text evidence="1">The sequence shown here is derived from an EMBL/GenBank/DDBJ whole genome shotgun (WGS) entry which is preliminary data.</text>
</comment>
<gene>
    <name evidence="1" type="ORF">BTUL_0042g00470</name>
</gene>
<protein>
    <submittedName>
        <fullName evidence="1">Uncharacterized protein</fullName>
    </submittedName>
</protein>
<organism evidence="1 2">
    <name type="scientific">Botrytis tulipae</name>
    <dbReference type="NCBI Taxonomy" id="87230"/>
    <lineage>
        <taxon>Eukaryota</taxon>
        <taxon>Fungi</taxon>
        <taxon>Dikarya</taxon>
        <taxon>Ascomycota</taxon>
        <taxon>Pezizomycotina</taxon>
        <taxon>Leotiomycetes</taxon>
        <taxon>Helotiales</taxon>
        <taxon>Sclerotiniaceae</taxon>
        <taxon>Botrytis</taxon>
    </lineage>
</organism>
<proteinExistence type="predicted"/>
<evidence type="ECO:0000313" key="2">
    <source>
        <dbReference type="Proteomes" id="UP000297777"/>
    </source>
</evidence>